<reference evidence="1" key="1">
    <citation type="submission" date="2022-08" db="EMBL/GenBank/DDBJ databases">
        <title>Genome Sequence of Pycnoporus sanguineus.</title>
        <authorList>
            <person name="Buettner E."/>
        </authorList>
    </citation>
    <scope>NUCLEOTIDE SEQUENCE</scope>
    <source>
        <strain evidence="1">CG-C14</strain>
    </source>
</reference>
<name>A0ACC1PUE8_9APHY</name>
<evidence type="ECO:0000313" key="1">
    <source>
        <dbReference type="EMBL" id="KAJ3001435.1"/>
    </source>
</evidence>
<proteinExistence type="predicted"/>
<evidence type="ECO:0000313" key="2">
    <source>
        <dbReference type="Proteomes" id="UP001144978"/>
    </source>
</evidence>
<comment type="caution">
    <text evidence="1">The sequence shown here is derived from an EMBL/GenBank/DDBJ whole genome shotgun (WGS) entry which is preliminary data.</text>
</comment>
<gene>
    <name evidence="1" type="ORF">NUW54_g6424</name>
</gene>
<sequence length="219" mass="24746">MSPSSSGNLNRKKKGRRSRRRELENIVRELRAENERLRGIATDASSGRRVGQEPIVQRPRGSAGYGFNLRHAMGLGDNLKLYRSIQRTVRALVGNAGLDHRVIWRRQPKEVIGKVLRVARKRQPYLRRFVNDWATEELAKQYLKNRRAYCRRMNYDQDDAAASQYSGEGTTGSLPHIDDVDCHSDDDVRVGATAENDAEDEDRGEGPSGCAHEDEGGEE</sequence>
<protein>
    <submittedName>
        <fullName evidence="1">Uncharacterized protein</fullName>
    </submittedName>
</protein>
<accession>A0ACC1PUE8</accession>
<keyword evidence="2" id="KW-1185">Reference proteome</keyword>
<organism evidence="1 2">
    <name type="scientific">Trametes sanguinea</name>
    <dbReference type="NCBI Taxonomy" id="158606"/>
    <lineage>
        <taxon>Eukaryota</taxon>
        <taxon>Fungi</taxon>
        <taxon>Dikarya</taxon>
        <taxon>Basidiomycota</taxon>
        <taxon>Agaricomycotina</taxon>
        <taxon>Agaricomycetes</taxon>
        <taxon>Polyporales</taxon>
        <taxon>Polyporaceae</taxon>
        <taxon>Trametes</taxon>
    </lineage>
</organism>
<dbReference type="EMBL" id="JANSHE010001711">
    <property type="protein sequence ID" value="KAJ3001435.1"/>
    <property type="molecule type" value="Genomic_DNA"/>
</dbReference>
<dbReference type="Proteomes" id="UP001144978">
    <property type="component" value="Unassembled WGS sequence"/>
</dbReference>